<proteinExistence type="predicted"/>
<evidence type="ECO:0000256" key="1">
    <source>
        <dbReference type="SAM" id="Phobius"/>
    </source>
</evidence>
<keyword evidence="1" id="KW-0472">Membrane</keyword>
<reference evidence="2 3" key="1">
    <citation type="journal article" date="2021" name="ISME Commun">
        <title>Automated analysis of genomic sequences facilitates high-throughput and comprehensive description of bacteria.</title>
        <authorList>
            <person name="Hitch T.C.A."/>
        </authorList>
    </citation>
    <scope>NUCLEOTIDE SEQUENCE [LARGE SCALE GENOMIC DNA]</scope>
    <source>
        <strain evidence="2 3">Sanger_23</strain>
    </source>
</reference>
<keyword evidence="1" id="KW-1133">Transmembrane helix</keyword>
<organism evidence="2 3">
    <name type="scientific">Blautia ammoniilytica</name>
    <dbReference type="NCBI Taxonomy" id="2981782"/>
    <lineage>
        <taxon>Bacteria</taxon>
        <taxon>Bacillati</taxon>
        <taxon>Bacillota</taxon>
        <taxon>Clostridia</taxon>
        <taxon>Lachnospirales</taxon>
        <taxon>Lachnospiraceae</taxon>
        <taxon>Blautia</taxon>
    </lineage>
</organism>
<feature type="transmembrane region" description="Helical" evidence="1">
    <location>
        <begin position="7"/>
        <end position="28"/>
    </location>
</feature>
<name>A0ABT2TWK5_9FIRM</name>
<dbReference type="RefSeq" id="WP_158422281.1">
    <property type="nucleotide sequence ID" value="NZ_JAOQJL010000031.1"/>
</dbReference>
<keyword evidence="1" id="KW-0812">Transmembrane</keyword>
<gene>
    <name evidence="2" type="ORF">OCV61_13785</name>
</gene>
<protein>
    <recommendedName>
        <fullName evidence="4">DUF4825 domain-containing protein</fullName>
    </recommendedName>
</protein>
<dbReference type="Proteomes" id="UP001652409">
    <property type="component" value="Unassembled WGS sequence"/>
</dbReference>
<evidence type="ECO:0000313" key="2">
    <source>
        <dbReference type="EMBL" id="MCU6766467.1"/>
    </source>
</evidence>
<sequence>MKLSKKTFLYSIVMAGILAGLLLLYFVYMLPSLYVSYKNDSNLASVTKLSQDFMKSRSYENLQVDNPMNTVSLILPEDKNQVLLEGKGIHLQVETKDLELIRELNKVKKYLKDPEK</sequence>
<keyword evidence="3" id="KW-1185">Reference proteome</keyword>
<evidence type="ECO:0000313" key="3">
    <source>
        <dbReference type="Proteomes" id="UP001652409"/>
    </source>
</evidence>
<comment type="caution">
    <text evidence="2">The sequence shown here is derived from an EMBL/GenBank/DDBJ whole genome shotgun (WGS) entry which is preliminary data.</text>
</comment>
<evidence type="ECO:0008006" key="4">
    <source>
        <dbReference type="Google" id="ProtNLM"/>
    </source>
</evidence>
<accession>A0ABT2TWK5</accession>
<dbReference type="EMBL" id="JAOQJL010000031">
    <property type="protein sequence ID" value="MCU6766467.1"/>
    <property type="molecule type" value="Genomic_DNA"/>
</dbReference>